<dbReference type="STRING" id="624147.SAMN04487970_102258"/>
<protein>
    <recommendedName>
        <fullName evidence="3">Lantibiotic</fullName>
    </recommendedName>
</protein>
<dbReference type="RefSeq" id="WP_174551258.1">
    <property type="nucleotide sequence ID" value="NZ_FMTT01000022.1"/>
</dbReference>
<name>A0A1G4S3B7_9BACL</name>
<dbReference type="AlphaFoldDB" id="A0A1G4S3B7"/>
<proteinExistence type="predicted"/>
<accession>A0A1G4S3B7</accession>
<evidence type="ECO:0000313" key="1">
    <source>
        <dbReference type="EMBL" id="SCW63506.1"/>
    </source>
</evidence>
<gene>
    <name evidence="1" type="ORF">SAMN04487970_102258</name>
</gene>
<dbReference type="Proteomes" id="UP000198601">
    <property type="component" value="Unassembled WGS sequence"/>
</dbReference>
<dbReference type="EMBL" id="FMTT01000022">
    <property type="protein sequence ID" value="SCW63506.1"/>
    <property type="molecule type" value="Genomic_DNA"/>
</dbReference>
<evidence type="ECO:0008006" key="3">
    <source>
        <dbReference type="Google" id="ProtNLM"/>
    </source>
</evidence>
<reference evidence="2" key="1">
    <citation type="submission" date="2016-10" db="EMBL/GenBank/DDBJ databases">
        <authorList>
            <person name="Varghese N."/>
            <person name="Submissions S."/>
        </authorList>
    </citation>
    <scope>NUCLEOTIDE SEQUENCE [LARGE SCALE GENOMIC DNA]</scope>
    <source>
        <strain evidence="2">CGMCC 1.8946</strain>
    </source>
</reference>
<dbReference type="NCBIfam" id="NF038155">
    <property type="entry name" value="lanthi_I_FDLD"/>
    <property type="match status" value="1"/>
</dbReference>
<sequence length="57" mass="6048">MADNQFDLDIQVNKSQGSITPQVTSVVDCSWGCGDGETKNTCVDTCGRCFTNIGALC</sequence>
<evidence type="ECO:0000313" key="2">
    <source>
        <dbReference type="Proteomes" id="UP000198601"/>
    </source>
</evidence>
<keyword evidence="2" id="KW-1185">Reference proteome</keyword>
<organism evidence="1 2">
    <name type="scientific">Paenibacillus tianmuensis</name>
    <dbReference type="NCBI Taxonomy" id="624147"/>
    <lineage>
        <taxon>Bacteria</taxon>
        <taxon>Bacillati</taxon>
        <taxon>Bacillota</taxon>
        <taxon>Bacilli</taxon>
        <taxon>Bacillales</taxon>
        <taxon>Paenibacillaceae</taxon>
        <taxon>Paenibacillus</taxon>
    </lineage>
</organism>